<dbReference type="Gene3D" id="3.40.50.920">
    <property type="match status" value="1"/>
</dbReference>
<dbReference type="InterPro" id="IPR005474">
    <property type="entry name" value="Transketolase_N"/>
</dbReference>
<dbReference type="InterPro" id="IPR041621">
    <property type="entry name" value="PDH_E1_M"/>
</dbReference>
<feature type="binding site" evidence="8">
    <location>
        <position position="226"/>
    </location>
    <ligand>
        <name>Mg(2+)</name>
        <dbReference type="ChEBI" id="CHEBI:18420"/>
    </ligand>
</feature>
<evidence type="ECO:0000256" key="7">
    <source>
        <dbReference type="PIRNR" id="PIRNR000156"/>
    </source>
</evidence>
<accession>A0A365U799</accession>
<evidence type="ECO:0000256" key="3">
    <source>
        <dbReference type="ARBA" id="ARBA00003157"/>
    </source>
</evidence>
<reference evidence="11 12" key="1">
    <citation type="submission" date="2018-07" db="EMBL/GenBank/DDBJ databases">
        <title>Rhodosalinus sp. strain E84T genomic sequence and assembly.</title>
        <authorList>
            <person name="Liu Z.-W."/>
            <person name="Lu D.-C."/>
        </authorList>
    </citation>
    <scope>NUCLEOTIDE SEQUENCE [LARGE SCALE GENOMIC DNA]</scope>
    <source>
        <strain evidence="11 12">E84</strain>
    </source>
</reference>
<dbReference type="InterPro" id="IPR051157">
    <property type="entry name" value="PDH/Transketolase"/>
</dbReference>
<dbReference type="Pfam" id="PF17831">
    <property type="entry name" value="PDH_E1_M"/>
    <property type="match status" value="1"/>
</dbReference>
<organism evidence="11 12">
    <name type="scientific">Rhodosalinus halophilus</name>
    <dbReference type="NCBI Taxonomy" id="2259333"/>
    <lineage>
        <taxon>Bacteria</taxon>
        <taxon>Pseudomonadati</taxon>
        <taxon>Pseudomonadota</taxon>
        <taxon>Alphaproteobacteria</taxon>
        <taxon>Rhodobacterales</taxon>
        <taxon>Paracoccaceae</taxon>
        <taxon>Rhodosalinus</taxon>
    </lineage>
</organism>
<dbReference type="AlphaFoldDB" id="A0A365U799"/>
<evidence type="ECO:0000256" key="6">
    <source>
        <dbReference type="ARBA" id="ARBA00051231"/>
    </source>
</evidence>
<evidence type="ECO:0000256" key="9">
    <source>
        <dbReference type="SAM" id="MobiDB-lite"/>
    </source>
</evidence>
<dbReference type="OrthoDB" id="9773339at2"/>
<evidence type="ECO:0000256" key="8">
    <source>
        <dbReference type="PIRSR" id="PIRSR000156-1"/>
    </source>
</evidence>
<evidence type="ECO:0000256" key="2">
    <source>
        <dbReference type="ARBA" id="ARBA00001964"/>
    </source>
</evidence>
<keyword evidence="8" id="KW-0460">Magnesium</keyword>
<dbReference type="SMART" id="SM00861">
    <property type="entry name" value="Transket_pyr"/>
    <property type="match status" value="1"/>
</dbReference>
<dbReference type="InterPro" id="IPR005475">
    <property type="entry name" value="Transketolase-like_Pyr-bd"/>
</dbReference>
<protein>
    <recommendedName>
        <fullName evidence="5 7">Pyruvate dehydrogenase E1 component</fullName>
        <ecNumber evidence="7">1.2.4.1</ecNumber>
    </recommendedName>
</protein>
<keyword evidence="12" id="KW-1185">Reference proteome</keyword>
<proteinExistence type="inferred from homology"/>
<dbReference type="Gene3D" id="3.40.50.970">
    <property type="match status" value="2"/>
</dbReference>
<evidence type="ECO:0000313" key="11">
    <source>
        <dbReference type="EMBL" id="RBI84595.1"/>
    </source>
</evidence>
<keyword evidence="7" id="KW-0560">Oxidoreductase</keyword>
<dbReference type="GO" id="GO:0046872">
    <property type="term" value="F:metal ion binding"/>
    <property type="evidence" value="ECO:0007669"/>
    <property type="project" value="UniProtKB-KW"/>
</dbReference>
<dbReference type="InterPro" id="IPR004660">
    <property type="entry name" value="PDH_E1"/>
</dbReference>
<dbReference type="InterPro" id="IPR029061">
    <property type="entry name" value="THDP-binding"/>
</dbReference>
<keyword evidence="8" id="KW-0479">Metal-binding</keyword>
<dbReference type="GO" id="GO:0004739">
    <property type="term" value="F:pyruvate dehydrogenase (acetyl-transferring) activity"/>
    <property type="evidence" value="ECO:0007669"/>
    <property type="project" value="UniProtKB-EC"/>
</dbReference>
<evidence type="ECO:0000256" key="5">
    <source>
        <dbReference type="ARBA" id="ARBA00017172"/>
    </source>
</evidence>
<dbReference type="SUPFAM" id="SSF52518">
    <property type="entry name" value="Thiamin diphosphate-binding fold (THDP-binding)"/>
    <property type="match status" value="2"/>
</dbReference>
<dbReference type="Pfam" id="PF00456">
    <property type="entry name" value="Transketolase_N"/>
    <property type="match status" value="1"/>
</dbReference>
<dbReference type="Proteomes" id="UP000253370">
    <property type="component" value="Unassembled WGS sequence"/>
</dbReference>
<feature type="binding site" evidence="8">
    <location>
        <position position="224"/>
    </location>
    <ligand>
        <name>Mg(2+)</name>
        <dbReference type="ChEBI" id="CHEBI:18420"/>
    </ligand>
</feature>
<comment type="similarity">
    <text evidence="4">Belongs to the transketolase family.</text>
</comment>
<comment type="caution">
    <text evidence="11">The sequence shown here is derived from an EMBL/GenBank/DDBJ whole genome shotgun (WGS) entry which is preliminary data.</text>
</comment>
<comment type="cofactor">
    <cofactor evidence="2 7">
        <name>thiamine diphosphate</name>
        <dbReference type="ChEBI" id="CHEBI:58937"/>
    </cofactor>
</comment>
<name>A0A365U799_9RHOB</name>
<evidence type="ECO:0000256" key="4">
    <source>
        <dbReference type="ARBA" id="ARBA00007131"/>
    </source>
</evidence>
<comment type="function">
    <text evidence="3 7">Component of the pyruvate dehydrogenase (PDH) complex, that catalyzes the overall conversion of pyruvate to acetyl-CoA and CO(2).</text>
</comment>
<dbReference type="PANTHER" id="PTHR43825:SF4">
    <property type="entry name" value="PYRUVATE DEHYDROGENASE E1 COMPONENT"/>
    <property type="match status" value="1"/>
</dbReference>
<dbReference type="EMBL" id="QNTQ01000010">
    <property type="protein sequence ID" value="RBI84595.1"/>
    <property type="molecule type" value="Genomic_DNA"/>
</dbReference>
<dbReference type="SUPFAM" id="SSF52922">
    <property type="entry name" value="TK C-terminal domain-like"/>
    <property type="match status" value="1"/>
</dbReference>
<evidence type="ECO:0000259" key="10">
    <source>
        <dbReference type="SMART" id="SM00861"/>
    </source>
</evidence>
<gene>
    <name evidence="11" type="ORF">DRV85_11615</name>
</gene>
<feature type="domain" description="Transketolase-like pyrimidine-binding" evidence="10">
    <location>
        <begin position="442"/>
        <end position="661"/>
    </location>
</feature>
<dbReference type="PIRSF" id="PIRSF000156">
    <property type="entry name" value="Pyruvate_dh_E1"/>
    <property type="match status" value="1"/>
</dbReference>
<feature type="binding site" evidence="8">
    <location>
        <position position="194"/>
    </location>
    <ligand>
        <name>Mg(2+)</name>
        <dbReference type="ChEBI" id="CHEBI:18420"/>
    </ligand>
</feature>
<keyword evidence="7" id="KW-0670">Pyruvate</keyword>
<comment type="catalytic activity">
    <reaction evidence="6 7">
        <text>N(6)-[(R)-lipoyl]-L-lysyl-[protein] + pyruvate + H(+) = N(6)-[(R)-S(8)-acetyldihydrolipoyl]-L-lysyl-[protein] + CO2</text>
        <dbReference type="Rhea" id="RHEA:19189"/>
        <dbReference type="Rhea" id="RHEA-COMP:10474"/>
        <dbReference type="Rhea" id="RHEA-COMP:10478"/>
        <dbReference type="ChEBI" id="CHEBI:15361"/>
        <dbReference type="ChEBI" id="CHEBI:15378"/>
        <dbReference type="ChEBI" id="CHEBI:16526"/>
        <dbReference type="ChEBI" id="CHEBI:83099"/>
        <dbReference type="ChEBI" id="CHEBI:83111"/>
        <dbReference type="EC" id="1.2.4.1"/>
    </reaction>
</comment>
<dbReference type="InterPro" id="IPR009014">
    <property type="entry name" value="Transketo_C/PFOR_II"/>
</dbReference>
<sequence length="831" mass="90448">MAPSRGPASESLSNDLTDWSEPVSLPQGNLGRRILADLDLEALAALERKALWLSAWTIHNANHVRPNPDGLKVGGHLASCASIAAIMTALYFRVLRPEDRVAVKPHASPVFHAIQYLFGNQTREHLENFRGYGGAQSYPSRTKDADDVDFSTGSVGLGVGITAFASMVQDYVRARPDWAAGGRPEGRMIALVGDAELDEGNVFEALQEGWKHDLRNCWWIIDYNRQSLDGVVREGLSKRLDAIFSAFGWDVVLIKYGALQRAAFGEEGGEALRRWIDDCPNALYSALSFQGGAAWRKRLEADIGRESGVQKLLDRRSDAELGRLMSNLGGHCLATLVETFEGIDHDRPVAFLAYTVKGWGTPLAGHKDNHGGLMTAKQMESFRAEMGVPEGQEWAPFAGLDVPESRLRAVIEQAPFNARGPRRWQSAKVPVPALAPPEDRETSTQLAFGKILHEIAGGDSDLASRILTTSPDVTVSTGLGPWVNRRGLFARSEIADTFKEERVPSTQKWRFSPRGQHVELGIAEMNLFLLLGAAGLSHSLFGERLLPVGTLYDPFVSRGLDALNYACYQDARFLIAGTPSGISLAPEGGAHQSIASPLIGMSQDGLAAFEPCFTDELAVIMEWAFDYMQRDGGRDPDERTWLRDETGGSVYLRLSTRSIEQPRREIDETFRQGVVDGAYWLRAPGPGCEVVIAYQGTVGTEAIAAAGLIGEDRRDVGVLAVTSADRLNAGWQAAQRARARGQIQALSHVERLLQGVPPHARLITVIDGHPATLSWLGSVHGHRTAGLGVEHFGQTGRVDDLYRHYGIDRGAIAAMAQSIAPGRPVRLAGSA</sequence>
<evidence type="ECO:0000313" key="12">
    <source>
        <dbReference type="Proteomes" id="UP000253370"/>
    </source>
</evidence>
<dbReference type="PANTHER" id="PTHR43825">
    <property type="entry name" value="PYRUVATE DEHYDROGENASE E1 COMPONENT"/>
    <property type="match status" value="1"/>
</dbReference>
<keyword evidence="7" id="KW-0786">Thiamine pyrophosphate</keyword>
<feature type="region of interest" description="Disordered" evidence="9">
    <location>
        <begin position="1"/>
        <end position="20"/>
    </location>
</feature>
<dbReference type="EC" id="1.2.4.1" evidence="7"/>
<evidence type="ECO:0000256" key="1">
    <source>
        <dbReference type="ARBA" id="ARBA00001946"/>
    </source>
</evidence>
<comment type="cofactor">
    <cofactor evidence="1 8">
        <name>Mg(2+)</name>
        <dbReference type="ChEBI" id="CHEBI:18420"/>
    </cofactor>
</comment>